<feature type="domain" description="STAS" evidence="2">
    <location>
        <begin position="30"/>
        <end position="134"/>
    </location>
</feature>
<name>A0ABV8DPY5_9NOCA</name>
<reference evidence="4" key="1">
    <citation type="journal article" date="2019" name="Int. J. Syst. Evol. Microbiol.">
        <title>The Global Catalogue of Microorganisms (GCM) 10K type strain sequencing project: providing services to taxonomists for standard genome sequencing and annotation.</title>
        <authorList>
            <consortium name="The Broad Institute Genomics Platform"/>
            <consortium name="The Broad Institute Genome Sequencing Center for Infectious Disease"/>
            <person name="Wu L."/>
            <person name="Ma J."/>
        </authorList>
    </citation>
    <scope>NUCLEOTIDE SEQUENCE [LARGE SCALE GENOMIC DNA]</scope>
    <source>
        <strain evidence="4">CGMCC 4.7330</strain>
    </source>
</reference>
<dbReference type="InterPro" id="IPR058548">
    <property type="entry name" value="MlaB-like_STAS"/>
</dbReference>
<comment type="caution">
    <text evidence="3">The sequence shown here is derived from an EMBL/GenBank/DDBJ whole genome shotgun (WGS) entry which is preliminary data.</text>
</comment>
<dbReference type="InterPro" id="IPR036513">
    <property type="entry name" value="STAS_dom_sf"/>
</dbReference>
<dbReference type="InterPro" id="IPR002645">
    <property type="entry name" value="STAS_dom"/>
</dbReference>
<protein>
    <submittedName>
        <fullName evidence="3">STAS domain-containing protein</fullName>
    </submittedName>
</protein>
<gene>
    <name evidence="3" type="ORF">ACFO0B_07085</name>
</gene>
<accession>A0ABV8DPY5</accession>
<organism evidence="3 4">
    <name type="scientific">Nocardia jiangsuensis</name>
    <dbReference type="NCBI Taxonomy" id="1691563"/>
    <lineage>
        <taxon>Bacteria</taxon>
        <taxon>Bacillati</taxon>
        <taxon>Actinomycetota</taxon>
        <taxon>Actinomycetes</taxon>
        <taxon>Mycobacteriales</taxon>
        <taxon>Nocardiaceae</taxon>
        <taxon>Nocardia</taxon>
    </lineage>
</organism>
<feature type="region of interest" description="Disordered" evidence="1">
    <location>
        <begin position="1"/>
        <end position="24"/>
    </location>
</feature>
<dbReference type="PROSITE" id="PS50801">
    <property type="entry name" value="STAS"/>
    <property type="match status" value="1"/>
</dbReference>
<dbReference type="CDD" id="cd07043">
    <property type="entry name" value="STAS_anti-anti-sigma_factors"/>
    <property type="match status" value="1"/>
</dbReference>
<dbReference type="Gene3D" id="3.30.750.24">
    <property type="entry name" value="STAS domain"/>
    <property type="match status" value="1"/>
</dbReference>
<evidence type="ECO:0000259" key="2">
    <source>
        <dbReference type="PROSITE" id="PS50801"/>
    </source>
</evidence>
<dbReference type="EMBL" id="JBHSAX010000006">
    <property type="protein sequence ID" value="MFC3961749.1"/>
    <property type="molecule type" value="Genomic_DNA"/>
</dbReference>
<dbReference type="Pfam" id="PF13466">
    <property type="entry name" value="STAS_2"/>
    <property type="match status" value="1"/>
</dbReference>
<evidence type="ECO:0000313" key="3">
    <source>
        <dbReference type="EMBL" id="MFC3961749.1"/>
    </source>
</evidence>
<sequence>MAAHPVGPGADRPRRPEPDLVSPGTDAAVCFSEARLRRDITLLTVGGEIDLSTAPVLKERLSSAADGTGTLVVDLTPVTFLAAAGLRVLLDAQCAADRSQLRLVWITGARPVDRAVEIGGAGDRLRRVSSLASILGHRERRMPATG</sequence>
<dbReference type="PANTHER" id="PTHR33495:SF2">
    <property type="entry name" value="ANTI-SIGMA FACTOR ANTAGONIST TM_1081-RELATED"/>
    <property type="match status" value="1"/>
</dbReference>
<keyword evidence="4" id="KW-1185">Reference proteome</keyword>
<dbReference type="SUPFAM" id="SSF52091">
    <property type="entry name" value="SpoIIaa-like"/>
    <property type="match status" value="1"/>
</dbReference>
<dbReference type="RefSeq" id="WP_378611504.1">
    <property type="nucleotide sequence ID" value="NZ_JBHSAX010000006.1"/>
</dbReference>
<evidence type="ECO:0000313" key="4">
    <source>
        <dbReference type="Proteomes" id="UP001595696"/>
    </source>
</evidence>
<evidence type="ECO:0000256" key="1">
    <source>
        <dbReference type="SAM" id="MobiDB-lite"/>
    </source>
</evidence>
<dbReference type="PANTHER" id="PTHR33495">
    <property type="entry name" value="ANTI-SIGMA FACTOR ANTAGONIST TM_1081-RELATED-RELATED"/>
    <property type="match status" value="1"/>
</dbReference>
<dbReference type="Proteomes" id="UP001595696">
    <property type="component" value="Unassembled WGS sequence"/>
</dbReference>
<proteinExistence type="predicted"/>